<dbReference type="GO" id="GO:0009253">
    <property type="term" value="P:peptidoglycan catabolic process"/>
    <property type="evidence" value="ECO:0007669"/>
    <property type="project" value="InterPro"/>
</dbReference>
<proteinExistence type="predicted"/>
<dbReference type="InterPro" id="IPR002508">
    <property type="entry name" value="MurNAc-LAA_cat"/>
</dbReference>
<keyword evidence="3" id="KW-1185">Reference proteome</keyword>
<dbReference type="RefSeq" id="WP_016865140.1">
    <property type="nucleotide sequence ID" value="NZ_CAWNVR010000553.1"/>
</dbReference>
<evidence type="ECO:0000313" key="2">
    <source>
        <dbReference type="EMBL" id="PLZ86907.1"/>
    </source>
</evidence>
<name>A0A2N6JZQ7_FISMU</name>
<sequence>MKFGIDIGHNCKPDTGAVSIKKEDDLTKAVGTKLMEKLSAAGHSVINCTPNITRSVDESLQKRVNKANDNNVWAR</sequence>
<dbReference type="GO" id="GO:0008745">
    <property type="term" value="F:N-acetylmuramoyl-L-alanine amidase activity"/>
    <property type="evidence" value="ECO:0007669"/>
    <property type="project" value="InterPro"/>
</dbReference>
<dbReference type="Gene3D" id="3.40.630.40">
    <property type="entry name" value="Zn-dependent exopeptidases"/>
    <property type="match status" value="1"/>
</dbReference>
<organism evidence="2 3">
    <name type="scientific">Fischerella muscicola CCMEE 5323</name>
    <dbReference type="NCBI Taxonomy" id="2019572"/>
    <lineage>
        <taxon>Bacteria</taxon>
        <taxon>Bacillati</taxon>
        <taxon>Cyanobacteriota</taxon>
        <taxon>Cyanophyceae</taxon>
        <taxon>Nostocales</taxon>
        <taxon>Hapalosiphonaceae</taxon>
        <taxon>Fischerella</taxon>
    </lineage>
</organism>
<protein>
    <recommendedName>
        <fullName evidence="1">MurNAc-LAA domain-containing protein</fullName>
    </recommendedName>
</protein>
<dbReference type="EMBL" id="NRQW01000435">
    <property type="protein sequence ID" value="PLZ86907.1"/>
    <property type="molecule type" value="Genomic_DNA"/>
</dbReference>
<dbReference type="SUPFAM" id="SSF53187">
    <property type="entry name" value="Zn-dependent exopeptidases"/>
    <property type="match status" value="1"/>
</dbReference>
<evidence type="ECO:0000259" key="1">
    <source>
        <dbReference type="Pfam" id="PF01520"/>
    </source>
</evidence>
<reference evidence="2 3" key="1">
    <citation type="submission" date="2017-08" db="EMBL/GenBank/DDBJ databases">
        <title>Genomes of Fischerella (Mastigocladus) sp. strains.</title>
        <authorList>
            <person name="Miller S.R."/>
        </authorList>
    </citation>
    <scope>NUCLEOTIDE SEQUENCE [LARGE SCALE GENOMIC DNA]</scope>
    <source>
        <strain evidence="2 3">CCMEE 5323</strain>
    </source>
</reference>
<comment type="caution">
    <text evidence="2">The sequence shown here is derived from an EMBL/GenBank/DDBJ whole genome shotgun (WGS) entry which is preliminary data.</text>
</comment>
<dbReference type="Proteomes" id="UP000235036">
    <property type="component" value="Unassembled WGS sequence"/>
</dbReference>
<feature type="domain" description="MurNAc-LAA" evidence="1">
    <location>
        <begin position="5"/>
        <end position="71"/>
    </location>
</feature>
<gene>
    <name evidence="2" type="ORF">CEN44_18905</name>
</gene>
<dbReference type="Pfam" id="PF01520">
    <property type="entry name" value="Amidase_3"/>
    <property type="match status" value="1"/>
</dbReference>
<evidence type="ECO:0000313" key="3">
    <source>
        <dbReference type="Proteomes" id="UP000235036"/>
    </source>
</evidence>
<accession>A0A2N6JZQ7</accession>
<dbReference type="AlphaFoldDB" id="A0A2N6JZQ7"/>